<reference evidence="1 2" key="1">
    <citation type="submission" date="2020-04" db="EMBL/GenBank/DDBJ databases">
        <authorList>
            <person name="Yin C."/>
        </authorList>
    </citation>
    <scope>NUCLEOTIDE SEQUENCE [LARGE SCALE GENOMIC DNA]</scope>
    <source>
        <strain evidence="1 2">Ae27</strain>
    </source>
</reference>
<evidence type="ECO:0000313" key="2">
    <source>
        <dbReference type="Proteomes" id="UP000570474"/>
    </source>
</evidence>
<dbReference type="EMBL" id="JABAIA010000004">
    <property type="protein sequence ID" value="NLR68710.1"/>
    <property type="molecule type" value="Genomic_DNA"/>
</dbReference>
<organism evidence="1 2">
    <name type="scientific">Chitinophaga varians</name>
    <dbReference type="NCBI Taxonomy" id="2202339"/>
    <lineage>
        <taxon>Bacteria</taxon>
        <taxon>Pseudomonadati</taxon>
        <taxon>Bacteroidota</taxon>
        <taxon>Chitinophagia</taxon>
        <taxon>Chitinophagales</taxon>
        <taxon>Chitinophagaceae</taxon>
        <taxon>Chitinophaga</taxon>
    </lineage>
</organism>
<keyword evidence="2" id="KW-1185">Reference proteome</keyword>
<dbReference type="Pfam" id="PF14107">
    <property type="entry name" value="DUF4280"/>
    <property type="match status" value="1"/>
</dbReference>
<sequence length="112" mass="12018">MPQKITEQAVLVCDKGAAPSKLKVTSQQFYEVEGKLVATEQDKGAEVNIPSFGACTITRGKCVPAPVAWQQPAEKDTINDMKLLTEKSTCQCGVGGKISIQHKGFGENHEVA</sequence>
<dbReference type="Proteomes" id="UP000570474">
    <property type="component" value="Unassembled WGS sequence"/>
</dbReference>
<accession>A0A847RSV0</accession>
<dbReference type="InterPro" id="IPR025460">
    <property type="entry name" value="DUF4280"/>
</dbReference>
<proteinExistence type="predicted"/>
<protein>
    <submittedName>
        <fullName evidence="1">DUF4280 domain-containing protein</fullName>
    </submittedName>
</protein>
<comment type="caution">
    <text evidence="1">The sequence shown here is derived from an EMBL/GenBank/DDBJ whole genome shotgun (WGS) entry which is preliminary data.</text>
</comment>
<evidence type="ECO:0000313" key="1">
    <source>
        <dbReference type="EMBL" id="NLR68710.1"/>
    </source>
</evidence>
<gene>
    <name evidence="1" type="ORF">HGH92_30690</name>
</gene>
<dbReference type="AlphaFoldDB" id="A0A847RSV0"/>
<dbReference type="RefSeq" id="WP_168874667.1">
    <property type="nucleotide sequence ID" value="NZ_JABAIA010000004.1"/>
</dbReference>
<name>A0A847RSV0_9BACT</name>